<evidence type="ECO:0000259" key="1">
    <source>
        <dbReference type="PROSITE" id="PS51707"/>
    </source>
</evidence>
<accession>A0A1G2IX27</accession>
<dbReference type="GO" id="GO:0000287">
    <property type="term" value="F:magnesium ion binding"/>
    <property type="evidence" value="ECO:0007669"/>
    <property type="project" value="TreeGrafter"/>
</dbReference>
<proteinExistence type="predicted"/>
<dbReference type="Gene3D" id="2.40.320.10">
    <property type="entry name" value="Hypothetical Protein Pfu-838710-001"/>
    <property type="match status" value="1"/>
</dbReference>
<feature type="domain" description="CYTH" evidence="1">
    <location>
        <begin position="1"/>
        <end position="175"/>
    </location>
</feature>
<dbReference type="GO" id="GO:0050333">
    <property type="term" value="F:thiamine triphosphate phosphatase activity"/>
    <property type="evidence" value="ECO:0007669"/>
    <property type="project" value="InterPro"/>
</dbReference>
<evidence type="ECO:0000313" key="2">
    <source>
        <dbReference type="EMBL" id="OGZ79233.1"/>
    </source>
</evidence>
<dbReference type="Proteomes" id="UP000178650">
    <property type="component" value="Unassembled WGS sequence"/>
</dbReference>
<dbReference type="SUPFAM" id="SSF55154">
    <property type="entry name" value="CYTH-like phosphatases"/>
    <property type="match status" value="1"/>
</dbReference>
<dbReference type="GO" id="GO:0042357">
    <property type="term" value="P:thiamine diphosphate metabolic process"/>
    <property type="evidence" value="ECO:0007669"/>
    <property type="project" value="TreeGrafter"/>
</dbReference>
<organism evidence="2 3">
    <name type="scientific">Candidatus Staskawiczbacteria bacterium RIFOXYB1_FULL_37_44</name>
    <dbReference type="NCBI Taxonomy" id="1802223"/>
    <lineage>
        <taxon>Bacteria</taxon>
        <taxon>Candidatus Staskawicziibacteriota</taxon>
    </lineage>
</organism>
<dbReference type="PANTHER" id="PTHR14586">
    <property type="entry name" value="THIAMINE-TRIPHOSPHATASE"/>
    <property type="match status" value="1"/>
</dbReference>
<reference evidence="2 3" key="1">
    <citation type="journal article" date="2016" name="Nat. Commun.">
        <title>Thousands of microbial genomes shed light on interconnected biogeochemical processes in an aquifer system.</title>
        <authorList>
            <person name="Anantharaman K."/>
            <person name="Brown C.T."/>
            <person name="Hug L.A."/>
            <person name="Sharon I."/>
            <person name="Castelle C.J."/>
            <person name="Probst A.J."/>
            <person name="Thomas B.C."/>
            <person name="Singh A."/>
            <person name="Wilkins M.J."/>
            <person name="Karaoz U."/>
            <person name="Brodie E.L."/>
            <person name="Williams K.H."/>
            <person name="Hubbard S.S."/>
            <person name="Banfield J.F."/>
        </authorList>
    </citation>
    <scope>NUCLEOTIDE SEQUENCE [LARGE SCALE GENOMIC DNA]</scope>
</reference>
<dbReference type="PANTHER" id="PTHR14586:SF1">
    <property type="entry name" value="THIAMINE-TRIPHOSPHATASE"/>
    <property type="match status" value="1"/>
</dbReference>
<dbReference type="PROSITE" id="PS51707">
    <property type="entry name" value="CYTH"/>
    <property type="match status" value="1"/>
</dbReference>
<dbReference type="EMBL" id="MHPJ01000006">
    <property type="protein sequence ID" value="OGZ79233.1"/>
    <property type="molecule type" value="Genomic_DNA"/>
</dbReference>
<dbReference type="AlphaFoldDB" id="A0A1G2IX27"/>
<dbReference type="InterPro" id="IPR039582">
    <property type="entry name" value="THTPA"/>
</dbReference>
<sequence length="191" mass="22205">MIEVEKKFLLDKEQEKRLIGGTEFLGEKVFTDVYYDTPDFILTSNDKWLPSRSGKWELKLSLDRTAGRKGDLYDEVEDENKIKEILDISGDIEEKYSKFCICKTTRKKYKKQGFGIDIDYVDYGDFTYGLAEIELMVQDKSEMEEAIGKIIEFAKENGLQTGYVRGKVIEYFKKKPEHFQALIKSGTVRES</sequence>
<protein>
    <recommendedName>
        <fullName evidence="1">CYTH domain-containing protein</fullName>
    </recommendedName>
</protein>
<dbReference type="InterPro" id="IPR023577">
    <property type="entry name" value="CYTH_domain"/>
</dbReference>
<name>A0A1G2IX27_9BACT</name>
<comment type="caution">
    <text evidence="2">The sequence shown here is derived from an EMBL/GenBank/DDBJ whole genome shotgun (WGS) entry which is preliminary data.</text>
</comment>
<dbReference type="SMART" id="SM01118">
    <property type="entry name" value="CYTH"/>
    <property type="match status" value="1"/>
</dbReference>
<dbReference type="InterPro" id="IPR033469">
    <property type="entry name" value="CYTH-like_dom_sf"/>
</dbReference>
<dbReference type="Pfam" id="PF01928">
    <property type="entry name" value="CYTH"/>
    <property type="match status" value="1"/>
</dbReference>
<dbReference type="STRING" id="1802223.A2358_03160"/>
<evidence type="ECO:0000313" key="3">
    <source>
        <dbReference type="Proteomes" id="UP000178650"/>
    </source>
</evidence>
<gene>
    <name evidence="2" type="ORF">A2358_03160</name>
</gene>